<reference evidence="1 2" key="1">
    <citation type="journal article" date="2017" name="Nat. Commun.">
        <title>Genome assembly with in vitro proximity ligation data and whole-genome triplication in lettuce.</title>
        <authorList>
            <person name="Reyes-Chin-Wo S."/>
            <person name="Wang Z."/>
            <person name="Yang X."/>
            <person name="Kozik A."/>
            <person name="Arikit S."/>
            <person name="Song C."/>
            <person name="Xia L."/>
            <person name="Froenicke L."/>
            <person name="Lavelle D.O."/>
            <person name="Truco M.J."/>
            <person name="Xia R."/>
            <person name="Zhu S."/>
            <person name="Xu C."/>
            <person name="Xu H."/>
            <person name="Xu X."/>
            <person name="Cox K."/>
            <person name="Korf I."/>
            <person name="Meyers B.C."/>
            <person name="Michelmore R.W."/>
        </authorList>
    </citation>
    <scope>NUCLEOTIDE SEQUENCE [LARGE SCALE GENOMIC DNA]</scope>
    <source>
        <strain evidence="2">cv. Salinas</strain>
        <tissue evidence="1">Seedlings</tissue>
    </source>
</reference>
<dbReference type="EMBL" id="NBSK02000004">
    <property type="protein sequence ID" value="KAJ0208779.1"/>
    <property type="molecule type" value="Genomic_DNA"/>
</dbReference>
<dbReference type="Proteomes" id="UP000235145">
    <property type="component" value="Unassembled WGS sequence"/>
</dbReference>
<evidence type="ECO:0000313" key="2">
    <source>
        <dbReference type="Proteomes" id="UP000235145"/>
    </source>
</evidence>
<proteinExistence type="predicted"/>
<accession>A0A9R1XDS4</accession>
<sequence length="122" mass="13995">MSMIVPALYLEIQTIFPYQGCYLRKIQGCVFCEIQGDVQWCMLFADNIVLVTDTRIGLNAKSKKVLGSTHIRRIIYDDILAGSRITQGLKDKGVDDNVTHHIKVGWVKWRSVQVFCVTRRSY</sequence>
<keyword evidence="2" id="KW-1185">Reference proteome</keyword>
<evidence type="ECO:0000313" key="1">
    <source>
        <dbReference type="EMBL" id="KAJ0208779.1"/>
    </source>
</evidence>
<dbReference type="AlphaFoldDB" id="A0A9R1XDS4"/>
<gene>
    <name evidence="1" type="ORF">LSAT_V11C400201320</name>
</gene>
<protein>
    <submittedName>
        <fullName evidence="1">Uncharacterized protein</fullName>
    </submittedName>
</protein>
<organism evidence="1 2">
    <name type="scientific">Lactuca sativa</name>
    <name type="common">Garden lettuce</name>
    <dbReference type="NCBI Taxonomy" id="4236"/>
    <lineage>
        <taxon>Eukaryota</taxon>
        <taxon>Viridiplantae</taxon>
        <taxon>Streptophyta</taxon>
        <taxon>Embryophyta</taxon>
        <taxon>Tracheophyta</taxon>
        <taxon>Spermatophyta</taxon>
        <taxon>Magnoliopsida</taxon>
        <taxon>eudicotyledons</taxon>
        <taxon>Gunneridae</taxon>
        <taxon>Pentapetalae</taxon>
        <taxon>asterids</taxon>
        <taxon>campanulids</taxon>
        <taxon>Asterales</taxon>
        <taxon>Asteraceae</taxon>
        <taxon>Cichorioideae</taxon>
        <taxon>Cichorieae</taxon>
        <taxon>Lactucinae</taxon>
        <taxon>Lactuca</taxon>
    </lineage>
</organism>
<comment type="caution">
    <text evidence="1">The sequence shown here is derived from an EMBL/GenBank/DDBJ whole genome shotgun (WGS) entry which is preliminary data.</text>
</comment>
<name>A0A9R1XDS4_LACSA</name>